<dbReference type="EMBL" id="SNRW01019400">
    <property type="protein sequence ID" value="KAA6366418.1"/>
    <property type="molecule type" value="Genomic_DNA"/>
</dbReference>
<dbReference type="EC" id="2.7.12.1" evidence="2"/>
<protein>
    <recommendedName>
        <fullName evidence="2">dual-specificity kinase</fullName>
        <ecNumber evidence="2">2.7.12.1</ecNumber>
    </recommendedName>
</protein>
<evidence type="ECO:0000313" key="15">
    <source>
        <dbReference type="Proteomes" id="UP000324800"/>
    </source>
</evidence>
<dbReference type="Pfam" id="PF00069">
    <property type="entry name" value="Pkinase"/>
    <property type="match status" value="1"/>
</dbReference>
<keyword evidence="3 12" id="KW-0723">Serine/threonine-protein kinase</keyword>
<evidence type="ECO:0000256" key="11">
    <source>
        <dbReference type="PROSITE-ProRule" id="PRU10141"/>
    </source>
</evidence>
<dbReference type="Gene3D" id="3.30.200.20">
    <property type="entry name" value="Phosphorylase Kinase, domain 1"/>
    <property type="match status" value="1"/>
</dbReference>
<reference evidence="14 15" key="1">
    <citation type="submission" date="2019-03" db="EMBL/GenBank/DDBJ databases">
        <title>Single cell metagenomics reveals metabolic interactions within the superorganism composed of flagellate Streblomastix strix and complex community of Bacteroidetes bacteria on its surface.</title>
        <authorList>
            <person name="Treitli S.C."/>
            <person name="Kolisko M."/>
            <person name="Husnik F."/>
            <person name="Keeling P."/>
            <person name="Hampl V."/>
        </authorList>
    </citation>
    <scope>NUCLEOTIDE SEQUENCE [LARGE SCALE GENOMIC DNA]</scope>
    <source>
        <strain evidence="14">ST1C</strain>
    </source>
</reference>
<feature type="domain" description="Protein kinase" evidence="13">
    <location>
        <begin position="76"/>
        <end position="373"/>
    </location>
</feature>
<dbReference type="FunFam" id="1.10.510.10:FF:000624">
    <property type="entry name" value="Mitogen-activated protein kinase"/>
    <property type="match status" value="1"/>
</dbReference>
<evidence type="ECO:0000259" key="13">
    <source>
        <dbReference type="PROSITE" id="PS50011"/>
    </source>
</evidence>
<dbReference type="PROSITE" id="PS00108">
    <property type="entry name" value="PROTEIN_KINASE_ST"/>
    <property type="match status" value="1"/>
</dbReference>
<organism evidence="14 15">
    <name type="scientific">Streblomastix strix</name>
    <dbReference type="NCBI Taxonomy" id="222440"/>
    <lineage>
        <taxon>Eukaryota</taxon>
        <taxon>Metamonada</taxon>
        <taxon>Preaxostyla</taxon>
        <taxon>Oxymonadida</taxon>
        <taxon>Streblomastigidae</taxon>
        <taxon>Streblomastix</taxon>
    </lineage>
</organism>
<dbReference type="InterPro" id="IPR042521">
    <property type="entry name" value="DYRK"/>
</dbReference>
<evidence type="ECO:0000256" key="4">
    <source>
        <dbReference type="ARBA" id="ARBA00022679"/>
    </source>
</evidence>
<gene>
    <name evidence="14" type="ORF">EZS28_038055</name>
</gene>
<keyword evidence="5 11" id="KW-0547">Nucleotide-binding</keyword>
<feature type="binding site" evidence="11">
    <location>
        <position position="105"/>
    </location>
    <ligand>
        <name>ATP</name>
        <dbReference type="ChEBI" id="CHEBI:30616"/>
    </ligand>
</feature>
<dbReference type="Gene3D" id="1.10.510.10">
    <property type="entry name" value="Transferase(Phosphotransferase) domain 1"/>
    <property type="match status" value="1"/>
</dbReference>
<dbReference type="PROSITE" id="PS00107">
    <property type="entry name" value="PROTEIN_KINASE_ATP"/>
    <property type="match status" value="1"/>
</dbReference>
<evidence type="ECO:0000256" key="10">
    <source>
        <dbReference type="ARBA" id="ARBA00051680"/>
    </source>
</evidence>
<dbReference type="OrthoDB" id="9332038at2759"/>
<dbReference type="SUPFAM" id="SSF56112">
    <property type="entry name" value="Protein kinase-like (PK-like)"/>
    <property type="match status" value="1"/>
</dbReference>
<dbReference type="AlphaFoldDB" id="A0A5J4U7W0"/>
<evidence type="ECO:0000256" key="9">
    <source>
        <dbReference type="ARBA" id="ARBA00049308"/>
    </source>
</evidence>
<dbReference type="GO" id="GO:0005737">
    <property type="term" value="C:cytoplasm"/>
    <property type="evidence" value="ECO:0007669"/>
    <property type="project" value="TreeGrafter"/>
</dbReference>
<keyword evidence="6 14" id="KW-0418">Kinase</keyword>
<dbReference type="InterPro" id="IPR008271">
    <property type="entry name" value="Ser/Thr_kinase_AS"/>
</dbReference>
<dbReference type="GO" id="GO:0005524">
    <property type="term" value="F:ATP binding"/>
    <property type="evidence" value="ECO:0007669"/>
    <property type="project" value="UniProtKB-UniRule"/>
</dbReference>
<dbReference type="InterPro" id="IPR017441">
    <property type="entry name" value="Protein_kinase_ATP_BS"/>
</dbReference>
<dbReference type="InterPro" id="IPR000719">
    <property type="entry name" value="Prot_kinase_dom"/>
</dbReference>
<dbReference type="CDD" id="cd14210">
    <property type="entry name" value="PKc_DYRK"/>
    <property type="match status" value="1"/>
</dbReference>
<evidence type="ECO:0000256" key="12">
    <source>
        <dbReference type="RuleBase" id="RU000304"/>
    </source>
</evidence>
<comment type="similarity">
    <text evidence="1">Belongs to the protein kinase superfamily. CMGC Ser/Thr protein kinase family. MNB/DYRK subfamily.</text>
</comment>
<comment type="catalytic activity">
    <reaction evidence="9">
        <text>L-threonyl-[protein] + ATP = O-phospho-L-threonyl-[protein] + ADP + H(+)</text>
        <dbReference type="Rhea" id="RHEA:46608"/>
        <dbReference type="Rhea" id="RHEA-COMP:11060"/>
        <dbReference type="Rhea" id="RHEA-COMP:11605"/>
        <dbReference type="ChEBI" id="CHEBI:15378"/>
        <dbReference type="ChEBI" id="CHEBI:30013"/>
        <dbReference type="ChEBI" id="CHEBI:30616"/>
        <dbReference type="ChEBI" id="CHEBI:61977"/>
        <dbReference type="ChEBI" id="CHEBI:456216"/>
        <dbReference type="EC" id="2.7.12.1"/>
    </reaction>
</comment>
<keyword evidence="7 11" id="KW-0067">ATP-binding</keyword>
<evidence type="ECO:0000256" key="7">
    <source>
        <dbReference type="ARBA" id="ARBA00022840"/>
    </source>
</evidence>
<dbReference type="GO" id="GO:0004674">
    <property type="term" value="F:protein serine/threonine kinase activity"/>
    <property type="evidence" value="ECO:0007669"/>
    <property type="project" value="UniProtKB-KW"/>
</dbReference>
<dbReference type="SMART" id="SM00220">
    <property type="entry name" value="S_TKc"/>
    <property type="match status" value="1"/>
</dbReference>
<name>A0A5J4U7W0_9EUKA</name>
<proteinExistence type="inferred from homology"/>
<dbReference type="PANTHER" id="PTHR24058:SF22">
    <property type="entry name" value="DUAL SPECIFICITY TYROSINE-PHOSPHORYLATION-REGULATED KINASE 4"/>
    <property type="match status" value="1"/>
</dbReference>
<comment type="catalytic activity">
    <reaction evidence="10">
        <text>L-tyrosyl-[protein] + ATP = O-phospho-L-tyrosyl-[protein] + ADP + H(+)</text>
        <dbReference type="Rhea" id="RHEA:10596"/>
        <dbReference type="Rhea" id="RHEA-COMP:10136"/>
        <dbReference type="Rhea" id="RHEA-COMP:20101"/>
        <dbReference type="ChEBI" id="CHEBI:15378"/>
        <dbReference type="ChEBI" id="CHEBI:30616"/>
        <dbReference type="ChEBI" id="CHEBI:46858"/>
        <dbReference type="ChEBI" id="CHEBI:61978"/>
        <dbReference type="ChEBI" id="CHEBI:456216"/>
        <dbReference type="EC" id="2.7.12.1"/>
    </reaction>
</comment>
<sequence length="378" mass="44383">MTTLNGVRPSFVLKNFGKLLTTFEIGEILEYNQVYYYGEKAKKKVHASQNLGENNGFDDEWGDYIMYLNDHVIYRYEIVEVLGKGSFGQVVKVVDHKTNRSCALKIIKNKKKFHKQGLIEVKLLEYIRDNDPEDITNNIRIFDYFYFRNHLCMTFELLSLNLYDFMKETNFQPMSTSLVRRFAIQILNSLRYLHRHRIIHCDLKPENILLKNPLKSGIKVIDFGSSCFVNERIYSYIQSRFYRAPEVILGIPYDTKIDMWSFGCILCELHTGWPIFPGEDEIEQVACIMEVLGLPSDEILSISSRRKIFFDQNGRPRQLVNSHGKTRKPLTKTLFRALNKCNDQQFISFIDQLLRWDPKDRLTADEAIEHPFILGFKK</sequence>
<evidence type="ECO:0000256" key="8">
    <source>
        <dbReference type="ARBA" id="ARBA00049003"/>
    </source>
</evidence>
<dbReference type="InterPro" id="IPR011009">
    <property type="entry name" value="Kinase-like_dom_sf"/>
</dbReference>
<accession>A0A5J4U7W0</accession>
<evidence type="ECO:0000256" key="3">
    <source>
        <dbReference type="ARBA" id="ARBA00022527"/>
    </source>
</evidence>
<dbReference type="Gene3D" id="3.30.10.30">
    <property type="entry name" value="DYRK"/>
    <property type="match status" value="1"/>
</dbReference>
<dbReference type="GO" id="GO:0005856">
    <property type="term" value="C:cytoskeleton"/>
    <property type="evidence" value="ECO:0007669"/>
    <property type="project" value="TreeGrafter"/>
</dbReference>
<dbReference type="PANTHER" id="PTHR24058">
    <property type="entry name" value="DUAL SPECIFICITY PROTEIN KINASE"/>
    <property type="match status" value="1"/>
</dbReference>
<comment type="catalytic activity">
    <reaction evidence="8">
        <text>L-seryl-[protein] + ATP = O-phospho-L-seryl-[protein] + ADP + H(+)</text>
        <dbReference type="Rhea" id="RHEA:17989"/>
        <dbReference type="Rhea" id="RHEA-COMP:9863"/>
        <dbReference type="Rhea" id="RHEA-COMP:11604"/>
        <dbReference type="ChEBI" id="CHEBI:15378"/>
        <dbReference type="ChEBI" id="CHEBI:29999"/>
        <dbReference type="ChEBI" id="CHEBI:30616"/>
        <dbReference type="ChEBI" id="CHEBI:83421"/>
        <dbReference type="ChEBI" id="CHEBI:456216"/>
        <dbReference type="EC" id="2.7.12.1"/>
    </reaction>
</comment>
<evidence type="ECO:0000256" key="5">
    <source>
        <dbReference type="ARBA" id="ARBA00022741"/>
    </source>
</evidence>
<evidence type="ECO:0000256" key="1">
    <source>
        <dbReference type="ARBA" id="ARBA00008867"/>
    </source>
</evidence>
<dbReference type="GO" id="GO:0004712">
    <property type="term" value="F:protein serine/threonine/tyrosine kinase activity"/>
    <property type="evidence" value="ECO:0007669"/>
    <property type="project" value="UniProtKB-EC"/>
</dbReference>
<dbReference type="Proteomes" id="UP000324800">
    <property type="component" value="Unassembled WGS sequence"/>
</dbReference>
<evidence type="ECO:0000313" key="14">
    <source>
        <dbReference type="EMBL" id="KAA6366418.1"/>
    </source>
</evidence>
<keyword evidence="4" id="KW-0808">Transferase</keyword>
<dbReference type="InterPro" id="IPR050494">
    <property type="entry name" value="Ser_Thr_dual-spec_kinase"/>
</dbReference>
<dbReference type="PROSITE" id="PS50011">
    <property type="entry name" value="PROTEIN_KINASE_DOM"/>
    <property type="match status" value="1"/>
</dbReference>
<evidence type="ECO:0000256" key="2">
    <source>
        <dbReference type="ARBA" id="ARBA00013203"/>
    </source>
</evidence>
<evidence type="ECO:0000256" key="6">
    <source>
        <dbReference type="ARBA" id="ARBA00022777"/>
    </source>
</evidence>
<comment type="caution">
    <text evidence="14">The sequence shown here is derived from an EMBL/GenBank/DDBJ whole genome shotgun (WGS) entry which is preliminary data.</text>
</comment>